<evidence type="ECO:0000259" key="4">
    <source>
        <dbReference type="SMART" id="SM00605"/>
    </source>
</evidence>
<feature type="transmembrane region" description="Helical" evidence="2">
    <location>
        <begin position="473"/>
        <end position="494"/>
    </location>
</feature>
<feature type="region of interest" description="Disordered" evidence="1">
    <location>
        <begin position="826"/>
        <end position="865"/>
    </location>
</feature>
<feature type="transmembrane region" description="Helical" evidence="2">
    <location>
        <begin position="500"/>
        <end position="518"/>
    </location>
</feature>
<feature type="signal peptide" evidence="3">
    <location>
        <begin position="1"/>
        <end position="15"/>
    </location>
</feature>
<sequence length="1042" mass="115356">MYILLFLCYLVKTNATILHFWGYPTSEEESKSCTLNAAADFQGCMDLCVGMEWCMLSYGNGTTCILCDIYTISSITQSDFSKGIEIAVKVDVQNSCPVEIVSNVYTYTKNSNGYTMTYSDPLWIISSGRVCPDDTWKQVPRAVGPFCIKVFSSNAGVTRNNALAVCETYGGWLAGFETIIDYNYIFDTARSLFPTPLDYQYLTVWISGLMKTSCQDDTGTVNCAGIKAFGEFPNQNNQDLYRFPPGYPNFTKLNTGYYQRGLQLTWSQQLTAYNGMVTNAATEYACNGEQKICAFSYACGILGKMSLYPITNEFFELVKKTYFLLFLVFVDVLGIFSSTAIRISLIGTISTICFIPIFLCLHTATQVIQLLISLVAIRKFLMHFFPSLIPKILNAQKILINKIWILYLLLFINDIVGYAYHIISSRNIYISYLLISMNGVLLISSLLYFPVLISLWCKKKEVEARKKNKPQTLIIWQTVIILVFKVTSITMIILSFTDSNVIFTVATIIMSDIIMLTVPKKIVYAMLPSKENDNKNKRKQGDQHPMTTLIPRFQARRKEVDSGQKPLDKKKIAELFTKIDQKEMAGNASGSVPEAHKDSTRPSLLDEFQSWNNAASSSNQIPNSTAVSSLSLSTDCPSSSAINITRQASNRSRSASNIAAPLAEAPAPSFNPTQSEATVGRNAGEHFEIEYDVPQAPAPSFNPNQTETTVGRNAGEHLAINAPSHPIEIEYDAPQAPTPSVNVTLTDGTSPNSIDDIVDRIARGDDSRVGQSSTRKISRRKPISVPATRIDQTGKIIGYAQRTVRDHIAEILAKKKLPSIAETVNLGAGNMGNQETQPTSLSSDATRNSSDSTVNSLSTSQRTAALHHAQPEVFATSSNAGNSLLLEIVEDTAVEDNFRMNTPIGMYNEFPQDIFSVSDYSHSPAPRRDDQPSTSEWYPTSEALDSHSFAPANIGYNRLSSSSQGHSFLKNIFILTAKFDPNRWGDPSNNTLNCSTTENDRINNEKIKLTATGKELDDSISFLNNLRAQLESAKQAGSYQQL</sequence>
<feature type="chain" id="PRO_5041936490" description="PAN-3 domain-containing protein" evidence="3">
    <location>
        <begin position="16"/>
        <end position="1042"/>
    </location>
</feature>
<keyword evidence="2" id="KW-0812">Transmembrane</keyword>
<dbReference type="Pfam" id="PF08277">
    <property type="entry name" value="PAN_3"/>
    <property type="match status" value="1"/>
</dbReference>
<dbReference type="Pfam" id="PF10325">
    <property type="entry name" value="7TM_GPCR_Srz"/>
    <property type="match status" value="1"/>
</dbReference>
<evidence type="ECO:0000256" key="3">
    <source>
        <dbReference type="SAM" id="SignalP"/>
    </source>
</evidence>
<reference evidence="5 6" key="1">
    <citation type="submission" date="2022-04" db="EMBL/GenBank/DDBJ databases">
        <title>Chromosome-level reference genomes for two strains of Caenorhabditis briggsae: an improved platform for comparative genomics.</title>
        <authorList>
            <person name="Stevens L."/>
            <person name="Andersen E."/>
        </authorList>
    </citation>
    <scope>NUCLEOTIDE SEQUENCE [LARGE SCALE GENOMIC DNA]</scope>
    <source>
        <strain evidence="5">VX34</strain>
        <tissue evidence="5">Whole-organism</tissue>
    </source>
</reference>
<feature type="region of interest" description="Disordered" evidence="1">
    <location>
        <begin position="614"/>
        <end position="638"/>
    </location>
</feature>
<feature type="region of interest" description="Disordered" evidence="1">
    <location>
        <begin position="918"/>
        <end position="939"/>
    </location>
</feature>
<dbReference type="AlphaFoldDB" id="A0AAE9EM98"/>
<dbReference type="InterPro" id="IPR016187">
    <property type="entry name" value="CTDL_fold"/>
</dbReference>
<dbReference type="PANTHER" id="PTHR47629">
    <property type="entry name" value="C-TYPE LECTIN-RELATED"/>
    <property type="match status" value="1"/>
</dbReference>
<feature type="compositionally biased region" description="Low complexity" evidence="1">
    <location>
        <begin position="848"/>
        <end position="860"/>
    </location>
</feature>
<dbReference type="InterPro" id="IPR006583">
    <property type="entry name" value="PAN-3_domain"/>
</dbReference>
<evidence type="ECO:0000256" key="2">
    <source>
        <dbReference type="SAM" id="Phobius"/>
    </source>
</evidence>
<feature type="transmembrane region" description="Helical" evidence="2">
    <location>
        <begin position="349"/>
        <end position="377"/>
    </location>
</feature>
<feature type="region of interest" description="Disordered" evidence="1">
    <location>
        <begin position="533"/>
        <end position="552"/>
    </location>
</feature>
<keyword evidence="3" id="KW-0732">Signal</keyword>
<dbReference type="EMBL" id="CP092623">
    <property type="protein sequence ID" value="UMM27051.1"/>
    <property type="molecule type" value="Genomic_DNA"/>
</dbReference>
<feature type="transmembrane region" description="Helical" evidence="2">
    <location>
        <begin position="398"/>
        <end position="423"/>
    </location>
</feature>
<feature type="compositionally biased region" description="Basic and acidic residues" evidence="1">
    <location>
        <begin position="533"/>
        <end position="542"/>
    </location>
</feature>
<proteinExistence type="predicted"/>
<dbReference type="Proteomes" id="UP000829354">
    <property type="component" value="Chromosome IV"/>
</dbReference>
<evidence type="ECO:0000313" key="6">
    <source>
        <dbReference type="Proteomes" id="UP000829354"/>
    </source>
</evidence>
<keyword evidence="2" id="KW-0472">Membrane</keyword>
<feature type="transmembrane region" description="Helical" evidence="2">
    <location>
        <begin position="429"/>
        <end position="453"/>
    </location>
</feature>
<feature type="domain" description="PAN-3" evidence="4">
    <location>
        <begin position="1"/>
        <end position="132"/>
    </location>
</feature>
<evidence type="ECO:0000256" key="1">
    <source>
        <dbReference type="SAM" id="MobiDB-lite"/>
    </source>
</evidence>
<dbReference type="SUPFAM" id="SSF56436">
    <property type="entry name" value="C-type lectin-like"/>
    <property type="match status" value="1"/>
</dbReference>
<dbReference type="InterPro" id="IPR018817">
    <property type="entry name" value="7TM_GPCR_serpentine_rcpt_Srz"/>
</dbReference>
<evidence type="ECO:0000313" key="5">
    <source>
        <dbReference type="EMBL" id="UMM27051.1"/>
    </source>
</evidence>
<organism evidence="5 6">
    <name type="scientific">Caenorhabditis briggsae</name>
    <dbReference type="NCBI Taxonomy" id="6238"/>
    <lineage>
        <taxon>Eukaryota</taxon>
        <taxon>Metazoa</taxon>
        <taxon>Ecdysozoa</taxon>
        <taxon>Nematoda</taxon>
        <taxon>Chromadorea</taxon>
        <taxon>Rhabditida</taxon>
        <taxon>Rhabditina</taxon>
        <taxon>Rhabditomorpha</taxon>
        <taxon>Rhabditoidea</taxon>
        <taxon>Rhabditidae</taxon>
        <taxon>Peloderinae</taxon>
        <taxon>Caenorhabditis</taxon>
    </lineage>
</organism>
<feature type="compositionally biased region" description="Polar residues" evidence="1">
    <location>
        <begin position="831"/>
        <end position="847"/>
    </location>
</feature>
<dbReference type="SMART" id="SM00605">
    <property type="entry name" value="CW"/>
    <property type="match status" value="1"/>
</dbReference>
<dbReference type="PANTHER" id="PTHR47629:SF7">
    <property type="entry name" value="PAN-3 DOMAIN-CONTAINING PROTEIN"/>
    <property type="match status" value="1"/>
</dbReference>
<feature type="transmembrane region" description="Helical" evidence="2">
    <location>
        <begin position="322"/>
        <end position="343"/>
    </location>
</feature>
<keyword evidence="6" id="KW-1185">Reference proteome</keyword>
<accession>A0AAE9EM98</accession>
<protein>
    <recommendedName>
        <fullName evidence="4">PAN-3 domain-containing protein</fullName>
    </recommendedName>
</protein>
<gene>
    <name evidence="5" type="ORF">L5515_010505</name>
</gene>
<keyword evidence="2" id="KW-1133">Transmembrane helix</keyword>
<feature type="compositionally biased region" description="Low complexity" evidence="1">
    <location>
        <begin position="628"/>
        <end position="638"/>
    </location>
</feature>
<name>A0AAE9EM98_CAEBR</name>